<evidence type="ECO:0000256" key="1">
    <source>
        <dbReference type="SAM" id="SignalP"/>
    </source>
</evidence>
<dbReference type="EMBL" id="PYDT01000008">
    <property type="protein sequence ID" value="THU53402.1"/>
    <property type="molecule type" value="Genomic_DNA"/>
</dbReference>
<comment type="caution">
    <text evidence="2">The sequence shown here is derived from an EMBL/GenBank/DDBJ whole genome shotgun (WGS) entry which is preliminary data.</text>
</comment>
<keyword evidence="1" id="KW-0732">Signal</keyword>
<keyword evidence="3" id="KW-1185">Reference proteome</keyword>
<feature type="signal peptide" evidence="1">
    <location>
        <begin position="1"/>
        <end position="17"/>
    </location>
</feature>
<evidence type="ECO:0000313" key="3">
    <source>
        <dbReference type="Proteomes" id="UP000317650"/>
    </source>
</evidence>
<dbReference type="AlphaFoldDB" id="A0A4S8IZF0"/>
<protein>
    <submittedName>
        <fullName evidence="2">Uncharacterized protein</fullName>
    </submittedName>
</protein>
<name>A0A4S8IZF0_MUSBA</name>
<organism evidence="2 3">
    <name type="scientific">Musa balbisiana</name>
    <name type="common">Banana</name>
    <dbReference type="NCBI Taxonomy" id="52838"/>
    <lineage>
        <taxon>Eukaryota</taxon>
        <taxon>Viridiplantae</taxon>
        <taxon>Streptophyta</taxon>
        <taxon>Embryophyta</taxon>
        <taxon>Tracheophyta</taxon>
        <taxon>Spermatophyta</taxon>
        <taxon>Magnoliopsida</taxon>
        <taxon>Liliopsida</taxon>
        <taxon>Zingiberales</taxon>
        <taxon>Musaceae</taxon>
        <taxon>Musa</taxon>
    </lineage>
</organism>
<feature type="chain" id="PRO_5020454940" evidence="1">
    <location>
        <begin position="18"/>
        <end position="95"/>
    </location>
</feature>
<evidence type="ECO:0000313" key="2">
    <source>
        <dbReference type="EMBL" id="THU53402.1"/>
    </source>
</evidence>
<gene>
    <name evidence="2" type="ORF">C4D60_Mb10t14030</name>
</gene>
<proteinExistence type="predicted"/>
<reference evidence="2 3" key="1">
    <citation type="journal article" date="2019" name="Nat. Plants">
        <title>Genome sequencing of Musa balbisiana reveals subgenome evolution and function divergence in polyploid bananas.</title>
        <authorList>
            <person name="Yao X."/>
        </authorList>
    </citation>
    <scope>NUCLEOTIDE SEQUENCE [LARGE SCALE GENOMIC DNA]</scope>
    <source>
        <strain evidence="3">cv. DH-PKW</strain>
        <tissue evidence="2">Leaves</tissue>
    </source>
</reference>
<sequence length="95" mass="10672">MAIIVMWRSFMSRVIVAVEVVCSNDFASTTQLVSVACFKQAITEMMNESRGDPHHYLLNQVLEGRDCTQLDKDLVKGKIRIGIFCTGQSTLTINF</sequence>
<dbReference type="Proteomes" id="UP000317650">
    <property type="component" value="Chromosome 10"/>
</dbReference>
<accession>A0A4S8IZF0</accession>